<evidence type="ECO:0000256" key="7">
    <source>
        <dbReference type="ARBA" id="ARBA00022801"/>
    </source>
</evidence>
<dbReference type="PANTHER" id="PTHR11264:SF0">
    <property type="entry name" value="URACIL-DNA GLYCOSYLASE"/>
    <property type="match status" value="1"/>
</dbReference>
<dbReference type="NCBIfam" id="NF003588">
    <property type="entry name" value="PRK05254.1-1"/>
    <property type="match status" value="1"/>
</dbReference>
<keyword evidence="14" id="KW-1185">Reference proteome</keyword>
<evidence type="ECO:0000259" key="12">
    <source>
        <dbReference type="SMART" id="SM00986"/>
    </source>
</evidence>
<dbReference type="Pfam" id="PF03167">
    <property type="entry name" value="UDG"/>
    <property type="match status" value="1"/>
</dbReference>
<accession>A0A2I7N381</accession>
<dbReference type="EMBL" id="CP024847">
    <property type="protein sequence ID" value="AUR50903.1"/>
    <property type="molecule type" value="Genomic_DNA"/>
</dbReference>
<gene>
    <name evidence="9" type="primary">ung</name>
    <name evidence="13" type="ORF">CUN60_00825</name>
</gene>
<evidence type="ECO:0000256" key="10">
    <source>
        <dbReference type="PROSITE-ProRule" id="PRU10072"/>
    </source>
</evidence>
<dbReference type="GO" id="GO:0005737">
    <property type="term" value="C:cytoplasm"/>
    <property type="evidence" value="ECO:0007669"/>
    <property type="project" value="UniProtKB-SubCell"/>
</dbReference>
<keyword evidence="9" id="KW-0963">Cytoplasm</keyword>
<dbReference type="InterPro" id="IPR005122">
    <property type="entry name" value="Uracil-DNA_glycosylase-like"/>
</dbReference>
<evidence type="ECO:0000256" key="2">
    <source>
        <dbReference type="ARBA" id="ARBA00002631"/>
    </source>
</evidence>
<comment type="similarity">
    <text evidence="3 9 11">Belongs to the uracil-DNA glycosylase (UDG) superfamily. UNG family.</text>
</comment>
<dbReference type="Proteomes" id="UP000236655">
    <property type="component" value="Chromosome"/>
</dbReference>
<proteinExistence type="inferred from homology"/>
<dbReference type="SMART" id="SM00986">
    <property type="entry name" value="UDG"/>
    <property type="match status" value="1"/>
</dbReference>
<dbReference type="InterPro" id="IPR002043">
    <property type="entry name" value="UDG_fam1"/>
</dbReference>
<feature type="active site" description="Proton acceptor" evidence="9 10">
    <location>
        <position position="72"/>
    </location>
</feature>
<reference evidence="14" key="1">
    <citation type="submission" date="2017-11" db="EMBL/GenBank/DDBJ databases">
        <authorList>
            <person name="Chan K.G."/>
            <person name="Lee L.S."/>
        </authorList>
    </citation>
    <scope>NUCLEOTIDE SEQUENCE [LARGE SCALE GENOMIC DNA]</scope>
    <source>
        <strain evidence="14">DSM 100970</strain>
    </source>
</reference>
<dbReference type="Gene3D" id="3.40.470.10">
    <property type="entry name" value="Uracil-DNA glycosylase-like domain"/>
    <property type="match status" value="1"/>
</dbReference>
<evidence type="ECO:0000256" key="8">
    <source>
        <dbReference type="ARBA" id="ARBA00023204"/>
    </source>
</evidence>
<evidence type="ECO:0000256" key="1">
    <source>
        <dbReference type="ARBA" id="ARBA00001400"/>
    </source>
</evidence>
<comment type="catalytic activity">
    <reaction evidence="1 9 11">
        <text>Hydrolyzes single-stranded DNA or mismatched double-stranded DNA and polynucleotides, releasing free uracil.</text>
        <dbReference type="EC" id="3.2.2.27"/>
    </reaction>
</comment>
<organism evidence="13 14">
    <name type="scientific">Aquella oligotrophica</name>
    <dbReference type="NCBI Taxonomy" id="2067065"/>
    <lineage>
        <taxon>Bacteria</taxon>
        <taxon>Pseudomonadati</taxon>
        <taxon>Pseudomonadota</taxon>
        <taxon>Betaproteobacteria</taxon>
        <taxon>Neisseriales</taxon>
        <taxon>Neisseriaceae</taxon>
        <taxon>Aquella</taxon>
    </lineage>
</organism>
<dbReference type="InterPro" id="IPR018085">
    <property type="entry name" value="Ura-DNA_Glyclase_AS"/>
</dbReference>
<dbReference type="InterPro" id="IPR036895">
    <property type="entry name" value="Uracil-DNA_glycosylase-like_sf"/>
</dbReference>
<dbReference type="HAMAP" id="MF_00148">
    <property type="entry name" value="UDG"/>
    <property type="match status" value="1"/>
</dbReference>
<evidence type="ECO:0000313" key="13">
    <source>
        <dbReference type="EMBL" id="AUR50903.1"/>
    </source>
</evidence>
<evidence type="ECO:0000256" key="4">
    <source>
        <dbReference type="ARBA" id="ARBA00012030"/>
    </source>
</evidence>
<evidence type="ECO:0000256" key="11">
    <source>
        <dbReference type="RuleBase" id="RU003780"/>
    </source>
</evidence>
<comment type="function">
    <text evidence="2 9 11">Excises uracil residues from the DNA which can arise as a result of misincorporation of dUMP residues by DNA polymerase or due to deamination of cytosine.</text>
</comment>
<comment type="subcellular location">
    <subcellularLocation>
        <location evidence="9">Cytoplasm</location>
    </subcellularLocation>
</comment>
<dbReference type="KEGG" id="nba:CUN60_00825"/>
<dbReference type="AlphaFoldDB" id="A0A2I7N381"/>
<keyword evidence="8 9" id="KW-0234">DNA repair</keyword>
<dbReference type="GO" id="GO:0097510">
    <property type="term" value="P:base-excision repair, AP site formation via deaminated base removal"/>
    <property type="evidence" value="ECO:0007669"/>
    <property type="project" value="TreeGrafter"/>
</dbReference>
<protein>
    <recommendedName>
        <fullName evidence="5 9">Uracil-DNA glycosylase</fullName>
        <shortName evidence="9">UDG</shortName>
        <ecNumber evidence="4 9">3.2.2.27</ecNumber>
    </recommendedName>
</protein>
<dbReference type="GO" id="GO:0004844">
    <property type="term" value="F:uracil DNA N-glycosylase activity"/>
    <property type="evidence" value="ECO:0007669"/>
    <property type="project" value="UniProtKB-UniRule"/>
</dbReference>
<dbReference type="SUPFAM" id="SSF52141">
    <property type="entry name" value="Uracil-DNA glycosylase-like"/>
    <property type="match status" value="1"/>
</dbReference>
<dbReference type="EC" id="3.2.2.27" evidence="4 9"/>
<evidence type="ECO:0000256" key="6">
    <source>
        <dbReference type="ARBA" id="ARBA00022763"/>
    </source>
</evidence>
<evidence type="ECO:0000313" key="14">
    <source>
        <dbReference type="Proteomes" id="UP000236655"/>
    </source>
</evidence>
<dbReference type="OrthoDB" id="9804372at2"/>
<dbReference type="SMART" id="SM00987">
    <property type="entry name" value="UreE_C"/>
    <property type="match status" value="1"/>
</dbReference>
<evidence type="ECO:0000256" key="9">
    <source>
        <dbReference type="HAMAP-Rule" id="MF_00148"/>
    </source>
</evidence>
<dbReference type="NCBIfam" id="NF003589">
    <property type="entry name" value="PRK05254.1-2"/>
    <property type="match status" value="1"/>
</dbReference>
<keyword evidence="7 9" id="KW-0378">Hydrolase</keyword>
<keyword evidence="6 9" id="KW-0227">DNA damage</keyword>
<feature type="domain" description="Uracil-DNA glycosylase-like" evidence="12">
    <location>
        <begin position="57"/>
        <end position="219"/>
    </location>
</feature>
<dbReference type="NCBIfam" id="TIGR00628">
    <property type="entry name" value="ung"/>
    <property type="match status" value="1"/>
</dbReference>
<evidence type="ECO:0000256" key="5">
    <source>
        <dbReference type="ARBA" id="ARBA00018429"/>
    </source>
</evidence>
<evidence type="ECO:0000256" key="3">
    <source>
        <dbReference type="ARBA" id="ARBA00008184"/>
    </source>
</evidence>
<name>A0A2I7N381_9NEIS</name>
<dbReference type="PANTHER" id="PTHR11264">
    <property type="entry name" value="URACIL-DNA GLYCOSYLASE"/>
    <property type="match status" value="1"/>
</dbReference>
<dbReference type="RefSeq" id="WP_102950203.1">
    <property type="nucleotide sequence ID" value="NZ_CP024847.1"/>
</dbReference>
<dbReference type="PROSITE" id="PS00130">
    <property type="entry name" value="U_DNA_GLYCOSYLASE"/>
    <property type="match status" value="1"/>
</dbReference>
<dbReference type="NCBIfam" id="NF003592">
    <property type="entry name" value="PRK05254.1-5"/>
    <property type="match status" value="1"/>
</dbReference>
<dbReference type="CDD" id="cd10027">
    <property type="entry name" value="UDG-F1-like"/>
    <property type="match status" value="1"/>
</dbReference>
<sequence length="234" mass="26399">MNLTYLAQDWDSLDNYWKDFFYNNCHNTILEIDRELTLISKNSIIYPPKSKIFYALSGLNPANIKVVIIGQDPYHGENQANGLAFAVNHGTTLPPSLKNIFKELILEFNPILTELNASLLENWKSQGVLLLNSTLTVIKDKANSLAKIGWQTVTDKIIQEISTSGKNCVFILWGNYARNKKSLIDSSKHLILEGVHPSPLSASRGFFGCNHFKLANEYFANQKQAPVNWLNNTL</sequence>